<accession>A0A8B5YBH6</accession>
<proteinExistence type="predicted"/>
<sequence length="49" mass="5898">MQEDGIRFLTNDMTYKRTKCFDFIANKFLFYFKGFFQLLSNVINSLIFA</sequence>
<dbReference type="Proteomes" id="UP000435910">
    <property type="component" value="Unassembled WGS sequence"/>
</dbReference>
<dbReference type="EMBL" id="NILC01000023">
    <property type="protein sequence ID" value="TWL27414.1"/>
    <property type="molecule type" value="Genomic_DNA"/>
</dbReference>
<dbReference type="AlphaFoldDB" id="A0A8B5YBH6"/>
<comment type="caution">
    <text evidence="1">The sequence shown here is derived from an EMBL/GenBank/DDBJ whole genome shotgun (WGS) entry which is preliminary data.</text>
</comment>
<organism evidence="1 2">
    <name type="scientific">Bacillus licheniformis</name>
    <dbReference type="NCBI Taxonomy" id="1402"/>
    <lineage>
        <taxon>Bacteria</taxon>
        <taxon>Bacillati</taxon>
        <taxon>Bacillota</taxon>
        <taxon>Bacilli</taxon>
        <taxon>Bacillales</taxon>
        <taxon>Bacillaceae</taxon>
        <taxon>Bacillus</taxon>
    </lineage>
</organism>
<evidence type="ECO:0000313" key="1">
    <source>
        <dbReference type="EMBL" id="TWL27414.1"/>
    </source>
</evidence>
<reference evidence="1 2" key="1">
    <citation type="submission" date="2019-06" db="EMBL/GenBank/DDBJ databases">
        <title>Genome sequence analysis of &gt;100 Bacillus licheniformis strains suggests intrinsic resistance to this species.</title>
        <authorList>
            <person name="Wels M."/>
            <person name="Siezen R.J."/>
            <person name="Johansen E."/>
            <person name="Stuer-Lauridsen B."/>
            <person name="Bjerre K."/>
            <person name="Nielsen B.K.K."/>
        </authorList>
    </citation>
    <scope>NUCLEOTIDE SEQUENCE [LARGE SCALE GENOMIC DNA]</scope>
    <source>
        <strain evidence="1 2">BAC-16736</strain>
    </source>
</reference>
<evidence type="ECO:0000313" key="2">
    <source>
        <dbReference type="Proteomes" id="UP000435910"/>
    </source>
</evidence>
<gene>
    <name evidence="1" type="ORF">CHCC16736_2735</name>
</gene>
<name>A0A8B5YBH6_BACLI</name>
<protein>
    <submittedName>
        <fullName evidence="1">Uncharacterized protein</fullName>
    </submittedName>
</protein>